<feature type="compositionally biased region" description="Basic and acidic residues" evidence="1">
    <location>
        <begin position="1"/>
        <end position="10"/>
    </location>
</feature>
<feature type="compositionally biased region" description="Polar residues" evidence="1">
    <location>
        <begin position="77"/>
        <end position="90"/>
    </location>
</feature>
<reference evidence="2 3" key="1">
    <citation type="submission" date="2024-09" db="EMBL/GenBank/DDBJ databases">
        <authorList>
            <person name="Sun Q."/>
            <person name="Mori K."/>
        </authorList>
    </citation>
    <scope>NUCLEOTIDE SEQUENCE [LARGE SCALE GENOMIC DNA]</scope>
    <source>
        <strain evidence="2 3">CCM 7609</strain>
    </source>
</reference>
<feature type="region of interest" description="Disordered" evidence="1">
    <location>
        <begin position="42"/>
        <end position="90"/>
    </location>
</feature>
<accession>A0ABV5FUC5</accession>
<feature type="compositionally biased region" description="Low complexity" evidence="1">
    <location>
        <begin position="12"/>
        <end position="23"/>
    </location>
</feature>
<keyword evidence="3" id="KW-1185">Reference proteome</keyword>
<gene>
    <name evidence="2" type="ORF">ACFFX0_03330</name>
</gene>
<name>A0ABV5FUC5_9MICC</name>
<feature type="region of interest" description="Disordered" evidence="1">
    <location>
        <begin position="1"/>
        <end position="26"/>
    </location>
</feature>
<protein>
    <submittedName>
        <fullName evidence="2">Uncharacterized protein</fullName>
    </submittedName>
</protein>
<evidence type="ECO:0000256" key="1">
    <source>
        <dbReference type="SAM" id="MobiDB-lite"/>
    </source>
</evidence>
<evidence type="ECO:0000313" key="2">
    <source>
        <dbReference type="EMBL" id="MFB9070269.1"/>
    </source>
</evidence>
<comment type="caution">
    <text evidence="2">The sequence shown here is derived from an EMBL/GenBank/DDBJ whole genome shotgun (WGS) entry which is preliminary data.</text>
</comment>
<sequence length="90" mass="9652">MMNCRAERRTNSSASWSSPRALSKTTTCRCYCTSSVFRLTPEPQLGAKQSSPRSGTSRSLSSEPACPDWPPPAGCSKQASRSLSSSGTMM</sequence>
<proteinExistence type="predicted"/>
<evidence type="ECO:0000313" key="3">
    <source>
        <dbReference type="Proteomes" id="UP001589575"/>
    </source>
</evidence>
<feature type="compositionally biased region" description="Low complexity" evidence="1">
    <location>
        <begin position="50"/>
        <end position="62"/>
    </location>
</feature>
<dbReference type="EMBL" id="JBHMFI010000001">
    <property type="protein sequence ID" value="MFB9070269.1"/>
    <property type="molecule type" value="Genomic_DNA"/>
</dbReference>
<organism evidence="2 3">
    <name type="scientific">Citricoccus parietis</name>
    <dbReference type="NCBI Taxonomy" id="592307"/>
    <lineage>
        <taxon>Bacteria</taxon>
        <taxon>Bacillati</taxon>
        <taxon>Actinomycetota</taxon>
        <taxon>Actinomycetes</taxon>
        <taxon>Micrococcales</taxon>
        <taxon>Micrococcaceae</taxon>
        <taxon>Citricoccus</taxon>
    </lineage>
</organism>
<dbReference type="Proteomes" id="UP001589575">
    <property type="component" value="Unassembled WGS sequence"/>
</dbReference>